<dbReference type="Proteomes" id="UP000290289">
    <property type="component" value="Chromosome 13"/>
</dbReference>
<name>A0A498I7M5_MALDO</name>
<protein>
    <submittedName>
        <fullName evidence="1">Uncharacterized protein</fullName>
    </submittedName>
</protein>
<evidence type="ECO:0000313" key="1">
    <source>
        <dbReference type="EMBL" id="RXH78184.1"/>
    </source>
</evidence>
<sequence length="120" mass="13528">VESIALSQIELLFLCPFGCASNSDLNLTDLFLNHSIIVQRCIGVICDFALTRVNKMVKEIDRSKQQILGGFLVKNLRELIKARHDEKNKGTIKKYSDTAPGPNLLQRLHVLCFARLCLET</sequence>
<organism evidence="1 2">
    <name type="scientific">Malus domestica</name>
    <name type="common">Apple</name>
    <name type="synonym">Pyrus malus</name>
    <dbReference type="NCBI Taxonomy" id="3750"/>
    <lineage>
        <taxon>Eukaryota</taxon>
        <taxon>Viridiplantae</taxon>
        <taxon>Streptophyta</taxon>
        <taxon>Embryophyta</taxon>
        <taxon>Tracheophyta</taxon>
        <taxon>Spermatophyta</taxon>
        <taxon>Magnoliopsida</taxon>
        <taxon>eudicotyledons</taxon>
        <taxon>Gunneridae</taxon>
        <taxon>Pentapetalae</taxon>
        <taxon>rosids</taxon>
        <taxon>fabids</taxon>
        <taxon>Rosales</taxon>
        <taxon>Rosaceae</taxon>
        <taxon>Amygdaloideae</taxon>
        <taxon>Maleae</taxon>
        <taxon>Malus</taxon>
    </lineage>
</organism>
<proteinExistence type="predicted"/>
<dbReference type="EMBL" id="RDQH01000339">
    <property type="protein sequence ID" value="RXH78184.1"/>
    <property type="molecule type" value="Genomic_DNA"/>
</dbReference>
<accession>A0A498I7M5</accession>
<evidence type="ECO:0000313" key="2">
    <source>
        <dbReference type="Proteomes" id="UP000290289"/>
    </source>
</evidence>
<keyword evidence="2" id="KW-1185">Reference proteome</keyword>
<feature type="non-terminal residue" evidence="1">
    <location>
        <position position="1"/>
    </location>
</feature>
<gene>
    <name evidence="1" type="ORF">DVH24_001702</name>
</gene>
<comment type="caution">
    <text evidence="1">The sequence shown here is derived from an EMBL/GenBank/DDBJ whole genome shotgun (WGS) entry which is preliminary data.</text>
</comment>
<dbReference type="AlphaFoldDB" id="A0A498I7M5"/>
<reference evidence="1 2" key="1">
    <citation type="submission" date="2018-10" db="EMBL/GenBank/DDBJ databases">
        <title>A high-quality apple genome assembly.</title>
        <authorList>
            <person name="Hu J."/>
        </authorList>
    </citation>
    <scope>NUCLEOTIDE SEQUENCE [LARGE SCALE GENOMIC DNA]</scope>
    <source>
        <strain evidence="2">cv. HFTH1</strain>
        <tissue evidence="1">Young leaf</tissue>
    </source>
</reference>